<accession>D5DK82</accession>
<dbReference type="AlphaFoldDB" id="D5DK82"/>
<evidence type="ECO:0000313" key="4">
    <source>
        <dbReference type="EMBL" id="ADF40470.1"/>
    </source>
</evidence>
<evidence type="ECO:0000313" key="5">
    <source>
        <dbReference type="Proteomes" id="UP000002365"/>
    </source>
</evidence>
<dbReference type="PANTHER" id="PTHR42919">
    <property type="entry name" value="N-ALPHA-ACETYLTRANSFERASE"/>
    <property type="match status" value="1"/>
</dbReference>
<evidence type="ECO:0000256" key="1">
    <source>
        <dbReference type="ARBA" id="ARBA00022679"/>
    </source>
</evidence>
<protein>
    <submittedName>
        <fullName evidence="4">Acetyltransferase, GNAT family</fullName>
    </submittedName>
</protein>
<name>D5DK82_PRIM3</name>
<dbReference type="InterPro" id="IPR016181">
    <property type="entry name" value="Acyl_CoA_acyltransferase"/>
</dbReference>
<dbReference type="PATRIC" id="fig|592022.4.peg.3618"/>
<dbReference type="Gene3D" id="3.40.630.30">
    <property type="match status" value="1"/>
</dbReference>
<dbReference type="GO" id="GO:0016747">
    <property type="term" value="F:acyltransferase activity, transferring groups other than amino-acyl groups"/>
    <property type="evidence" value="ECO:0007669"/>
    <property type="project" value="InterPro"/>
</dbReference>
<dbReference type="Proteomes" id="UP000002365">
    <property type="component" value="Chromosome"/>
</dbReference>
<dbReference type="PROSITE" id="PS51186">
    <property type="entry name" value="GNAT"/>
    <property type="match status" value="1"/>
</dbReference>
<reference evidence="4 5" key="1">
    <citation type="journal article" date="2011" name="J. Bacteriol.">
        <title>Genome sequences of the biotechnologically important Bacillus megaterium strains QM B1551 and DSM319.</title>
        <authorList>
            <person name="Eppinger M."/>
            <person name="Bunk B."/>
            <person name="Johns M.A."/>
            <person name="Edirisinghe J.N."/>
            <person name="Kutumbaka K.K."/>
            <person name="Koenig S.S."/>
            <person name="Huot Creasy H."/>
            <person name="Rosovitz M.J."/>
            <person name="Riley D.R."/>
            <person name="Daugherty S."/>
            <person name="Martin M."/>
            <person name="Elbourne L.D."/>
            <person name="Paulsen I."/>
            <person name="Biedendieck R."/>
            <person name="Braun C."/>
            <person name="Grayburn S."/>
            <person name="Dhingra S."/>
            <person name="Lukyanchuk V."/>
            <person name="Ball B."/>
            <person name="Ul-Qamar R."/>
            <person name="Seibel J."/>
            <person name="Bremer E."/>
            <person name="Jahn D."/>
            <person name="Ravel J."/>
            <person name="Vary P.S."/>
        </authorList>
    </citation>
    <scope>NUCLEOTIDE SEQUENCE [LARGE SCALE GENOMIC DNA]</scope>
    <source>
        <strain evidence="5">DSM 319 / IMG 1521</strain>
    </source>
</reference>
<dbReference type="CDD" id="cd04301">
    <property type="entry name" value="NAT_SF"/>
    <property type="match status" value="1"/>
</dbReference>
<dbReference type="InterPro" id="IPR051556">
    <property type="entry name" value="N-term/lysine_N-AcTrnsfr"/>
</dbReference>
<dbReference type="KEGG" id="bmd:BMD_3637"/>
<evidence type="ECO:0000259" key="3">
    <source>
        <dbReference type="PROSITE" id="PS51186"/>
    </source>
</evidence>
<proteinExistence type="predicted"/>
<dbReference type="RefSeq" id="WP_013084329.1">
    <property type="nucleotide sequence ID" value="NC_014103.1"/>
</dbReference>
<feature type="domain" description="N-acetyltransferase" evidence="3">
    <location>
        <begin position="1"/>
        <end position="199"/>
    </location>
</feature>
<dbReference type="HOGENOM" id="CLU_119392_0_0_9"/>
<dbReference type="Pfam" id="PF13508">
    <property type="entry name" value="Acetyltransf_7"/>
    <property type="match status" value="1"/>
</dbReference>
<dbReference type="PANTHER" id="PTHR42919:SF8">
    <property type="entry name" value="N-ALPHA-ACETYLTRANSFERASE 50"/>
    <property type="match status" value="1"/>
</dbReference>
<organism evidence="4 5">
    <name type="scientific">Priestia megaterium (strain DSM 319 / IMG 1521)</name>
    <name type="common">Bacillus megaterium</name>
    <dbReference type="NCBI Taxonomy" id="592022"/>
    <lineage>
        <taxon>Bacteria</taxon>
        <taxon>Bacillati</taxon>
        <taxon>Bacillota</taxon>
        <taxon>Bacilli</taxon>
        <taxon>Bacillales</taxon>
        <taxon>Bacillaceae</taxon>
        <taxon>Priestia</taxon>
    </lineage>
</organism>
<dbReference type="SUPFAM" id="SSF55729">
    <property type="entry name" value="Acyl-CoA N-acyltransferases (Nat)"/>
    <property type="match status" value="1"/>
</dbReference>
<sequence length="215" mass="25054">MYIRDYKETDETGWVHCRVLSFLDTAYFDNVLRMKEKYKNSAVELVAVENKQVVGLIDVECESKTGAVCSNLESGFGGMVWHLAVHPDFRRKGIANQLLYEAEKRVRKLGITYLEAWTRDDDWVNKWYLKNNFKVRTSYLHVFLETSAEIKKAISTSVQYLQPIQAFAHYIGPEKEKVIREYNRNKKDAVTQLVHKTLHVVTIMSYMGTKKAMNM</sequence>
<gene>
    <name evidence="4" type="ordered locus">BMD_3637</name>
</gene>
<keyword evidence="1 4" id="KW-0808">Transferase</keyword>
<evidence type="ECO:0000256" key="2">
    <source>
        <dbReference type="ARBA" id="ARBA00023315"/>
    </source>
</evidence>
<dbReference type="EMBL" id="CP001982">
    <property type="protein sequence ID" value="ADF40470.1"/>
    <property type="molecule type" value="Genomic_DNA"/>
</dbReference>
<keyword evidence="2" id="KW-0012">Acyltransferase</keyword>
<dbReference type="InterPro" id="IPR000182">
    <property type="entry name" value="GNAT_dom"/>
</dbReference>